<gene>
    <name evidence="3" type="ORF">VKT23_012459</name>
</gene>
<feature type="signal peptide" evidence="2">
    <location>
        <begin position="1"/>
        <end position="23"/>
    </location>
</feature>
<feature type="region of interest" description="Disordered" evidence="1">
    <location>
        <begin position="176"/>
        <end position="274"/>
    </location>
</feature>
<evidence type="ECO:0000313" key="3">
    <source>
        <dbReference type="EMBL" id="KAK7451780.1"/>
    </source>
</evidence>
<feature type="compositionally biased region" description="Polar residues" evidence="1">
    <location>
        <begin position="216"/>
        <end position="225"/>
    </location>
</feature>
<keyword evidence="2" id="KW-0732">Signal</keyword>
<keyword evidence="4" id="KW-1185">Reference proteome</keyword>
<evidence type="ECO:0000313" key="4">
    <source>
        <dbReference type="Proteomes" id="UP001498398"/>
    </source>
</evidence>
<feature type="chain" id="PRO_5046740412" evidence="2">
    <location>
        <begin position="24"/>
        <end position="432"/>
    </location>
</feature>
<protein>
    <submittedName>
        <fullName evidence="3">Uncharacterized protein</fullName>
    </submittedName>
</protein>
<sequence length="432" mass="45803">MYTTTFLLAVSVSFSAMQLEADAASIKLRRASAKSPKGSHLAPSISYTYPFVSSSPSAIPSASVQRFGGLVPALSPYVSLVIPALNDVVVRSVSQRSVGIEDLHQHEVRPPVSVATTTISVSPSTRVSPASDSRSAISPSPFAFSGLRRYVGLSSRSGHLDAVPVYAPGAGVPEWPRASSSAAIPSNPIHGTQTSPDVDVSQPPLSNKAKHGVPTPTKTKNQSKNEVIKNKDSKTEENSALGHTRTKSQAPSKRQGDYDTRPTPEPTGEASSSKTVHIIGVDDFALLMPGNLELISDAEEDGVAYCSPGSSREDCERYFPDGFILAADVKKSHDRSFIQVTGCIDSSKNPNLDPSDGGGQMDVRFPNGALCTFGGYGSSFIEQIEPSAGRFCLRCCASRGDQENCNSHHDKDGCLVAVPGRYNFPEQGVDCS</sequence>
<dbReference type="EMBL" id="JBANRG010000030">
    <property type="protein sequence ID" value="KAK7451780.1"/>
    <property type="molecule type" value="Genomic_DNA"/>
</dbReference>
<comment type="caution">
    <text evidence="3">The sequence shown here is derived from an EMBL/GenBank/DDBJ whole genome shotgun (WGS) entry which is preliminary data.</text>
</comment>
<accession>A0ABR1J649</accession>
<name>A0ABR1J649_9AGAR</name>
<reference evidence="3 4" key="1">
    <citation type="submission" date="2024-01" db="EMBL/GenBank/DDBJ databases">
        <title>A draft genome for the cacao thread blight pathogen Marasmiellus scandens.</title>
        <authorList>
            <person name="Baruah I.K."/>
            <person name="Leung J."/>
            <person name="Bukari Y."/>
            <person name="Amoako-Attah I."/>
            <person name="Meinhardt L.W."/>
            <person name="Bailey B.A."/>
            <person name="Cohen S.P."/>
        </authorList>
    </citation>
    <scope>NUCLEOTIDE SEQUENCE [LARGE SCALE GENOMIC DNA]</scope>
    <source>
        <strain evidence="3 4">GH-19</strain>
    </source>
</reference>
<proteinExistence type="predicted"/>
<evidence type="ECO:0000256" key="1">
    <source>
        <dbReference type="SAM" id="MobiDB-lite"/>
    </source>
</evidence>
<feature type="compositionally biased region" description="Basic and acidic residues" evidence="1">
    <location>
        <begin position="226"/>
        <end position="237"/>
    </location>
</feature>
<organism evidence="3 4">
    <name type="scientific">Marasmiellus scandens</name>
    <dbReference type="NCBI Taxonomy" id="2682957"/>
    <lineage>
        <taxon>Eukaryota</taxon>
        <taxon>Fungi</taxon>
        <taxon>Dikarya</taxon>
        <taxon>Basidiomycota</taxon>
        <taxon>Agaricomycotina</taxon>
        <taxon>Agaricomycetes</taxon>
        <taxon>Agaricomycetidae</taxon>
        <taxon>Agaricales</taxon>
        <taxon>Marasmiineae</taxon>
        <taxon>Omphalotaceae</taxon>
        <taxon>Marasmiellus</taxon>
    </lineage>
</organism>
<dbReference type="Proteomes" id="UP001498398">
    <property type="component" value="Unassembled WGS sequence"/>
</dbReference>
<evidence type="ECO:0000256" key="2">
    <source>
        <dbReference type="SAM" id="SignalP"/>
    </source>
</evidence>